<proteinExistence type="predicted"/>
<feature type="region of interest" description="Disordered" evidence="1">
    <location>
        <begin position="45"/>
        <end position="74"/>
    </location>
</feature>
<feature type="compositionally biased region" description="Basic and acidic residues" evidence="1">
    <location>
        <begin position="61"/>
        <end position="72"/>
    </location>
</feature>
<evidence type="ECO:0000313" key="3">
    <source>
        <dbReference type="Proteomes" id="UP000499080"/>
    </source>
</evidence>
<evidence type="ECO:0000313" key="2">
    <source>
        <dbReference type="EMBL" id="GBN93711.1"/>
    </source>
</evidence>
<gene>
    <name evidence="2" type="ORF">AVEN_189428_1</name>
</gene>
<accession>A0A4Y2T0H2</accession>
<dbReference type="EMBL" id="BGPR01025094">
    <property type="protein sequence ID" value="GBN93711.1"/>
    <property type="molecule type" value="Genomic_DNA"/>
</dbReference>
<protein>
    <submittedName>
        <fullName evidence="2">Uncharacterized protein</fullName>
    </submittedName>
</protein>
<comment type="caution">
    <text evidence="2">The sequence shown here is derived from an EMBL/GenBank/DDBJ whole genome shotgun (WGS) entry which is preliminary data.</text>
</comment>
<dbReference type="AlphaFoldDB" id="A0A4Y2T0H2"/>
<sequence length="135" mass="15063">MPNDNDGCNGDSSTSSKTLMFVLIKIAWQPVLDFSLGHAAHSERGDELLAPQLQMPDEEPPDGRDSGEHYGRTSDSVSLINIEILRSKKEFRNPLFQSRTSEYAADIYAVPCFAPVSDAARAAYYGFWQHPKLRT</sequence>
<evidence type="ECO:0000256" key="1">
    <source>
        <dbReference type="SAM" id="MobiDB-lite"/>
    </source>
</evidence>
<dbReference type="Proteomes" id="UP000499080">
    <property type="component" value="Unassembled WGS sequence"/>
</dbReference>
<reference evidence="2 3" key="1">
    <citation type="journal article" date="2019" name="Sci. Rep.">
        <title>Orb-weaving spider Araneus ventricosus genome elucidates the spidroin gene catalogue.</title>
        <authorList>
            <person name="Kono N."/>
            <person name="Nakamura H."/>
            <person name="Ohtoshi R."/>
            <person name="Moran D.A.P."/>
            <person name="Shinohara A."/>
            <person name="Yoshida Y."/>
            <person name="Fujiwara M."/>
            <person name="Mori M."/>
            <person name="Tomita M."/>
            <person name="Arakawa K."/>
        </authorList>
    </citation>
    <scope>NUCLEOTIDE SEQUENCE [LARGE SCALE GENOMIC DNA]</scope>
</reference>
<keyword evidence="3" id="KW-1185">Reference proteome</keyword>
<organism evidence="2 3">
    <name type="scientific">Araneus ventricosus</name>
    <name type="common">Orbweaver spider</name>
    <name type="synonym">Epeira ventricosa</name>
    <dbReference type="NCBI Taxonomy" id="182803"/>
    <lineage>
        <taxon>Eukaryota</taxon>
        <taxon>Metazoa</taxon>
        <taxon>Ecdysozoa</taxon>
        <taxon>Arthropoda</taxon>
        <taxon>Chelicerata</taxon>
        <taxon>Arachnida</taxon>
        <taxon>Araneae</taxon>
        <taxon>Araneomorphae</taxon>
        <taxon>Entelegynae</taxon>
        <taxon>Araneoidea</taxon>
        <taxon>Araneidae</taxon>
        <taxon>Araneus</taxon>
    </lineage>
</organism>
<name>A0A4Y2T0H2_ARAVE</name>